<reference evidence="1" key="2">
    <citation type="journal article" date="2015" name="Fish Shellfish Immunol.">
        <title>Early steps in the European eel (Anguilla anguilla)-Vibrio vulnificus interaction in the gills: Role of the RtxA13 toxin.</title>
        <authorList>
            <person name="Callol A."/>
            <person name="Pajuelo D."/>
            <person name="Ebbesson L."/>
            <person name="Teles M."/>
            <person name="MacKenzie S."/>
            <person name="Amaro C."/>
        </authorList>
    </citation>
    <scope>NUCLEOTIDE SEQUENCE</scope>
</reference>
<evidence type="ECO:0000313" key="1">
    <source>
        <dbReference type="EMBL" id="JAH42309.1"/>
    </source>
</evidence>
<dbReference type="EMBL" id="GBXM01066268">
    <property type="protein sequence ID" value="JAH42309.1"/>
    <property type="molecule type" value="Transcribed_RNA"/>
</dbReference>
<dbReference type="EMBL" id="GBXM01082037">
    <property type="protein sequence ID" value="JAH26540.1"/>
    <property type="molecule type" value="Transcribed_RNA"/>
</dbReference>
<dbReference type="AlphaFoldDB" id="A0A0E9SLT1"/>
<organism evidence="1">
    <name type="scientific">Anguilla anguilla</name>
    <name type="common">European freshwater eel</name>
    <name type="synonym">Muraena anguilla</name>
    <dbReference type="NCBI Taxonomy" id="7936"/>
    <lineage>
        <taxon>Eukaryota</taxon>
        <taxon>Metazoa</taxon>
        <taxon>Chordata</taxon>
        <taxon>Craniata</taxon>
        <taxon>Vertebrata</taxon>
        <taxon>Euteleostomi</taxon>
        <taxon>Actinopterygii</taxon>
        <taxon>Neopterygii</taxon>
        <taxon>Teleostei</taxon>
        <taxon>Anguilliformes</taxon>
        <taxon>Anguillidae</taxon>
        <taxon>Anguilla</taxon>
    </lineage>
</organism>
<reference evidence="1" key="1">
    <citation type="submission" date="2014-11" db="EMBL/GenBank/DDBJ databases">
        <authorList>
            <person name="Amaro Gonzalez C."/>
        </authorList>
    </citation>
    <scope>NUCLEOTIDE SEQUENCE</scope>
</reference>
<proteinExistence type="predicted"/>
<accession>A0A0E9SLT1</accession>
<name>A0A0E9SLT1_ANGAN</name>
<sequence length="24" mass="2743">MTLLWPDVALDACYGSERTGMERQ</sequence>
<protein>
    <submittedName>
        <fullName evidence="1">Uncharacterized protein</fullName>
    </submittedName>
</protein>